<evidence type="ECO:0000256" key="3">
    <source>
        <dbReference type="ARBA" id="ARBA00006483"/>
    </source>
</evidence>
<protein>
    <recommendedName>
        <fullName evidence="7">PRA1 family protein</fullName>
    </recommendedName>
</protein>
<evidence type="ECO:0000313" key="9">
    <source>
        <dbReference type="Proteomes" id="UP000241394"/>
    </source>
</evidence>
<keyword evidence="9" id="KW-1185">Reference proteome</keyword>
<dbReference type="PANTHER" id="PTHR19317">
    <property type="entry name" value="PRENYLATED RAB ACCEPTOR 1-RELATED"/>
    <property type="match status" value="1"/>
</dbReference>
<dbReference type="Proteomes" id="UP000241394">
    <property type="component" value="Chromosome LG17"/>
</dbReference>
<evidence type="ECO:0000256" key="1">
    <source>
        <dbReference type="ARBA" id="ARBA00002501"/>
    </source>
</evidence>
<dbReference type="Gramene" id="PSS06332">
    <property type="protein sequence ID" value="PSS06332"/>
    <property type="gene ID" value="CEY00_Acc19494"/>
</dbReference>
<dbReference type="GO" id="GO:0005783">
    <property type="term" value="C:endoplasmic reticulum"/>
    <property type="evidence" value="ECO:0007669"/>
    <property type="project" value="TreeGrafter"/>
</dbReference>
<organism evidence="8 9">
    <name type="scientific">Actinidia chinensis var. chinensis</name>
    <name type="common">Chinese soft-hair kiwi</name>
    <dbReference type="NCBI Taxonomy" id="1590841"/>
    <lineage>
        <taxon>Eukaryota</taxon>
        <taxon>Viridiplantae</taxon>
        <taxon>Streptophyta</taxon>
        <taxon>Embryophyta</taxon>
        <taxon>Tracheophyta</taxon>
        <taxon>Spermatophyta</taxon>
        <taxon>Magnoliopsida</taxon>
        <taxon>eudicotyledons</taxon>
        <taxon>Gunneridae</taxon>
        <taxon>Pentapetalae</taxon>
        <taxon>asterids</taxon>
        <taxon>Ericales</taxon>
        <taxon>Actinidiaceae</taxon>
        <taxon>Actinidia</taxon>
    </lineage>
</organism>
<evidence type="ECO:0000256" key="6">
    <source>
        <dbReference type="ARBA" id="ARBA00023136"/>
    </source>
</evidence>
<keyword evidence="5 7" id="KW-1133">Transmembrane helix</keyword>
<name>A0A2R6QDV6_ACTCC</name>
<keyword evidence="7" id="KW-0813">Transport</keyword>
<dbReference type="GO" id="GO:0005794">
    <property type="term" value="C:Golgi apparatus"/>
    <property type="evidence" value="ECO:0007669"/>
    <property type="project" value="TreeGrafter"/>
</dbReference>
<dbReference type="InParanoid" id="A0A2R6QDV6"/>
<evidence type="ECO:0000256" key="2">
    <source>
        <dbReference type="ARBA" id="ARBA00004141"/>
    </source>
</evidence>
<accession>A0A2R6QDV6</accession>
<gene>
    <name evidence="8" type="ORF">CEY00_Acc19494</name>
</gene>
<dbReference type="EMBL" id="NKQK01000017">
    <property type="protein sequence ID" value="PSS06332.1"/>
    <property type="molecule type" value="Genomic_DNA"/>
</dbReference>
<evidence type="ECO:0000256" key="5">
    <source>
        <dbReference type="ARBA" id="ARBA00022989"/>
    </source>
</evidence>
<evidence type="ECO:0000313" key="8">
    <source>
        <dbReference type="EMBL" id="PSS06332.1"/>
    </source>
</evidence>
<keyword evidence="4 7" id="KW-0812">Transmembrane</keyword>
<comment type="similarity">
    <text evidence="3 7">Belongs to the PRA1 family.</text>
</comment>
<sequence length="181" mass="20371">MSISSPLTSGIGIFATRRPWRDLLGKPPSSFARPYTPGEATFRLKRNLNFFRVNYAMVLLLFLFLSLLWHPISMIVFLVVFAAWLSLYFSRNEPLSLFHRAIDDRIVCVALFVVTVVALVLTRVWLNVLVSVLIGVVIVCLHAVFRVSEDLFLDEEEAADGGLVSVVGSPLRNHGSYFSLR</sequence>
<reference evidence="9" key="2">
    <citation type="journal article" date="2018" name="BMC Genomics">
        <title>A manually annotated Actinidia chinensis var. chinensis (kiwifruit) genome highlights the challenges associated with draft genomes and gene prediction in plants.</title>
        <authorList>
            <person name="Pilkington S.M."/>
            <person name="Crowhurst R."/>
            <person name="Hilario E."/>
            <person name="Nardozza S."/>
            <person name="Fraser L."/>
            <person name="Peng Y."/>
            <person name="Gunaseelan K."/>
            <person name="Simpson R."/>
            <person name="Tahir J."/>
            <person name="Deroles S.C."/>
            <person name="Templeton K."/>
            <person name="Luo Z."/>
            <person name="Davy M."/>
            <person name="Cheng C."/>
            <person name="McNeilage M."/>
            <person name="Scaglione D."/>
            <person name="Liu Y."/>
            <person name="Zhang Q."/>
            <person name="Datson P."/>
            <person name="De Silva N."/>
            <person name="Gardiner S.E."/>
            <person name="Bassett H."/>
            <person name="Chagne D."/>
            <person name="McCallum J."/>
            <person name="Dzierzon H."/>
            <person name="Deng C."/>
            <person name="Wang Y.Y."/>
            <person name="Barron L."/>
            <person name="Manako K."/>
            <person name="Bowen J."/>
            <person name="Foster T.M."/>
            <person name="Erridge Z.A."/>
            <person name="Tiffin H."/>
            <person name="Waite C.N."/>
            <person name="Davies K.M."/>
            <person name="Grierson E.P."/>
            <person name="Laing W.A."/>
            <person name="Kirk R."/>
            <person name="Chen X."/>
            <person name="Wood M."/>
            <person name="Montefiori M."/>
            <person name="Brummell D.A."/>
            <person name="Schwinn K.E."/>
            <person name="Catanach A."/>
            <person name="Fullerton C."/>
            <person name="Li D."/>
            <person name="Meiyalaghan S."/>
            <person name="Nieuwenhuizen N."/>
            <person name="Read N."/>
            <person name="Prakash R."/>
            <person name="Hunter D."/>
            <person name="Zhang H."/>
            <person name="McKenzie M."/>
            <person name="Knabel M."/>
            <person name="Harris A."/>
            <person name="Allan A.C."/>
            <person name="Gleave A."/>
            <person name="Chen A."/>
            <person name="Janssen B.J."/>
            <person name="Plunkett B."/>
            <person name="Ampomah-Dwamena C."/>
            <person name="Voogd C."/>
            <person name="Leif D."/>
            <person name="Lafferty D."/>
            <person name="Souleyre E.J.F."/>
            <person name="Varkonyi-Gasic E."/>
            <person name="Gambi F."/>
            <person name="Hanley J."/>
            <person name="Yao J.L."/>
            <person name="Cheung J."/>
            <person name="David K.M."/>
            <person name="Warren B."/>
            <person name="Marsh K."/>
            <person name="Snowden K.C."/>
            <person name="Lin-Wang K."/>
            <person name="Brian L."/>
            <person name="Martinez-Sanchez M."/>
            <person name="Wang M."/>
            <person name="Ileperuma N."/>
            <person name="Macnee N."/>
            <person name="Campin R."/>
            <person name="McAtee P."/>
            <person name="Drummond R.S.M."/>
            <person name="Espley R.V."/>
            <person name="Ireland H.S."/>
            <person name="Wu R."/>
            <person name="Atkinson R.G."/>
            <person name="Karunairetnam S."/>
            <person name="Bulley S."/>
            <person name="Chunkath S."/>
            <person name="Hanley Z."/>
            <person name="Storey R."/>
            <person name="Thrimawithana A.H."/>
            <person name="Thomson S."/>
            <person name="David C."/>
            <person name="Testolin R."/>
            <person name="Huang H."/>
            <person name="Hellens R.P."/>
            <person name="Schaffer R.J."/>
        </authorList>
    </citation>
    <scope>NUCLEOTIDE SEQUENCE [LARGE SCALE GENOMIC DNA]</scope>
    <source>
        <strain evidence="9">cv. Red5</strain>
    </source>
</reference>
<feature type="transmembrane region" description="Helical" evidence="7">
    <location>
        <begin position="74"/>
        <end position="90"/>
    </location>
</feature>
<evidence type="ECO:0000256" key="4">
    <source>
        <dbReference type="ARBA" id="ARBA00022692"/>
    </source>
</evidence>
<dbReference type="GO" id="GO:0016020">
    <property type="term" value="C:membrane"/>
    <property type="evidence" value="ECO:0007669"/>
    <property type="project" value="UniProtKB-SubCell"/>
</dbReference>
<reference evidence="8 9" key="1">
    <citation type="submission" date="2017-07" db="EMBL/GenBank/DDBJ databases">
        <title>An improved, manually edited Actinidia chinensis var. chinensis (kiwifruit) genome highlights the challenges associated with draft genomes and gene prediction in plants.</title>
        <authorList>
            <person name="Pilkington S."/>
            <person name="Crowhurst R."/>
            <person name="Hilario E."/>
            <person name="Nardozza S."/>
            <person name="Fraser L."/>
            <person name="Peng Y."/>
            <person name="Gunaseelan K."/>
            <person name="Simpson R."/>
            <person name="Tahir J."/>
            <person name="Deroles S."/>
            <person name="Templeton K."/>
            <person name="Luo Z."/>
            <person name="Davy M."/>
            <person name="Cheng C."/>
            <person name="Mcneilage M."/>
            <person name="Scaglione D."/>
            <person name="Liu Y."/>
            <person name="Zhang Q."/>
            <person name="Datson P."/>
            <person name="De Silva N."/>
            <person name="Gardiner S."/>
            <person name="Bassett H."/>
            <person name="Chagne D."/>
            <person name="Mccallum J."/>
            <person name="Dzierzon H."/>
            <person name="Deng C."/>
            <person name="Wang Y.-Y."/>
            <person name="Barron N."/>
            <person name="Manako K."/>
            <person name="Bowen J."/>
            <person name="Foster T."/>
            <person name="Erridge Z."/>
            <person name="Tiffin H."/>
            <person name="Waite C."/>
            <person name="Davies K."/>
            <person name="Grierson E."/>
            <person name="Laing W."/>
            <person name="Kirk R."/>
            <person name="Chen X."/>
            <person name="Wood M."/>
            <person name="Montefiori M."/>
            <person name="Brummell D."/>
            <person name="Schwinn K."/>
            <person name="Catanach A."/>
            <person name="Fullerton C."/>
            <person name="Li D."/>
            <person name="Meiyalaghan S."/>
            <person name="Nieuwenhuizen N."/>
            <person name="Read N."/>
            <person name="Prakash R."/>
            <person name="Hunter D."/>
            <person name="Zhang H."/>
            <person name="Mckenzie M."/>
            <person name="Knabel M."/>
            <person name="Harris A."/>
            <person name="Allan A."/>
            <person name="Chen A."/>
            <person name="Janssen B."/>
            <person name="Plunkett B."/>
            <person name="Dwamena C."/>
            <person name="Voogd C."/>
            <person name="Leif D."/>
            <person name="Lafferty D."/>
            <person name="Souleyre E."/>
            <person name="Varkonyi-Gasic E."/>
            <person name="Gambi F."/>
            <person name="Hanley J."/>
            <person name="Yao J.-L."/>
            <person name="Cheung J."/>
            <person name="David K."/>
            <person name="Warren B."/>
            <person name="Marsh K."/>
            <person name="Snowden K."/>
            <person name="Lin-Wang K."/>
            <person name="Brian L."/>
            <person name="Martinez-Sanchez M."/>
            <person name="Wang M."/>
            <person name="Ileperuma N."/>
            <person name="Macnee N."/>
            <person name="Campin R."/>
            <person name="Mcatee P."/>
            <person name="Drummond R."/>
            <person name="Espley R."/>
            <person name="Ireland H."/>
            <person name="Wu R."/>
            <person name="Atkinson R."/>
            <person name="Karunairetnam S."/>
            <person name="Bulley S."/>
            <person name="Chunkath S."/>
            <person name="Hanley Z."/>
            <person name="Storey R."/>
            <person name="Thrimawithana A."/>
            <person name="Thomson S."/>
            <person name="David C."/>
            <person name="Testolin R."/>
        </authorList>
    </citation>
    <scope>NUCLEOTIDE SEQUENCE [LARGE SCALE GENOMIC DNA]</scope>
    <source>
        <strain evidence="9">cv. Red5</strain>
        <tissue evidence="8">Young leaf</tissue>
    </source>
</reference>
<comment type="subcellular location">
    <subcellularLocation>
        <location evidence="2 7">Membrane</location>
        <topology evidence="2 7">Multi-pass membrane protein</topology>
    </subcellularLocation>
</comment>
<evidence type="ECO:0000256" key="7">
    <source>
        <dbReference type="RuleBase" id="RU363107"/>
    </source>
</evidence>
<dbReference type="GO" id="GO:0016192">
    <property type="term" value="P:vesicle-mediated transport"/>
    <property type="evidence" value="ECO:0007669"/>
    <property type="project" value="UniProtKB-ARBA"/>
</dbReference>
<dbReference type="STRING" id="1590841.A0A2R6QDV6"/>
<comment type="caution">
    <text evidence="8">The sequence shown here is derived from an EMBL/GenBank/DDBJ whole genome shotgun (WGS) entry which is preliminary data.</text>
</comment>
<feature type="transmembrane region" description="Helical" evidence="7">
    <location>
        <begin position="128"/>
        <end position="145"/>
    </location>
</feature>
<dbReference type="AlphaFoldDB" id="A0A2R6QDV6"/>
<dbReference type="InterPro" id="IPR004895">
    <property type="entry name" value="Prenylated_rab_accept_PRA1"/>
</dbReference>
<feature type="transmembrane region" description="Helical" evidence="7">
    <location>
        <begin position="102"/>
        <end position="122"/>
    </location>
</feature>
<comment type="function">
    <text evidence="1 7">May be involved in both secretory and endocytic intracellular trafficking in the endosomal/prevacuolar compartments.</text>
</comment>
<proteinExistence type="inferred from homology"/>
<dbReference type="Pfam" id="PF03208">
    <property type="entry name" value="PRA1"/>
    <property type="match status" value="1"/>
</dbReference>
<keyword evidence="6 7" id="KW-0472">Membrane</keyword>
<dbReference type="PANTHER" id="PTHR19317:SF84">
    <property type="entry name" value="PRA1 FAMILY PROTEIN"/>
    <property type="match status" value="1"/>
</dbReference>
<dbReference type="OrthoDB" id="63113at2759"/>